<dbReference type="PANTHER" id="PTHR43284">
    <property type="entry name" value="ASPARAGINE SYNTHETASE (GLUTAMINE-HYDROLYZING)"/>
    <property type="match status" value="1"/>
</dbReference>
<name>A0ABU9E877_9BACT</name>
<dbReference type="InterPro" id="IPR014729">
    <property type="entry name" value="Rossmann-like_a/b/a_fold"/>
</dbReference>
<dbReference type="InterPro" id="IPR029055">
    <property type="entry name" value="Ntn_hydrolases_N"/>
</dbReference>
<reference evidence="9 10" key="1">
    <citation type="submission" date="2024-02" db="EMBL/GenBank/DDBJ databases">
        <title>A novel Gemmatimonadota bacterium.</title>
        <authorList>
            <person name="Du Z.-J."/>
            <person name="Ye Y.-Q."/>
        </authorList>
    </citation>
    <scope>NUCLEOTIDE SEQUENCE [LARGE SCALE GENOMIC DNA]</scope>
    <source>
        <strain evidence="9 10">DH-20</strain>
    </source>
</reference>
<dbReference type="EC" id="6.3.5.4" evidence="3"/>
<dbReference type="CDD" id="cd00712">
    <property type="entry name" value="AsnB"/>
    <property type="match status" value="1"/>
</dbReference>
<evidence type="ECO:0000256" key="3">
    <source>
        <dbReference type="ARBA" id="ARBA00012737"/>
    </source>
</evidence>
<dbReference type="GO" id="GO:0004066">
    <property type="term" value="F:asparagine synthase (glutamine-hydrolyzing) activity"/>
    <property type="evidence" value="ECO:0007669"/>
    <property type="project" value="UniProtKB-EC"/>
</dbReference>
<comment type="pathway">
    <text evidence="1">Amino-acid biosynthesis; L-asparagine biosynthesis; L-asparagine from L-aspartate (L-Gln route): step 1/1.</text>
</comment>
<accession>A0ABU9E877</accession>
<keyword evidence="6" id="KW-0315">Glutamine amidotransferase</keyword>
<dbReference type="EMBL" id="JBBHLI010000004">
    <property type="protein sequence ID" value="MEK9500951.1"/>
    <property type="molecule type" value="Genomic_DNA"/>
</dbReference>
<evidence type="ECO:0000256" key="6">
    <source>
        <dbReference type="ARBA" id="ARBA00022962"/>
    </source>
</evidence>
<feature type="domain" description="Glutamine amidotransferase type-2" evidence="8">
    <location>
        <begin position="2"/>
        <end position="218"/>
    </location>
</feature>
<evidence type="ECO:0000256" key="1">
    <source>
        <dbReference type="ARBA" id="ARBA00005187"/>
    </source>
</evidence>
<dbReference type="PROSITE" id="PS51278">
    <property type="entry name" value="GATASE_TYPE_2"/>
    <property type="match status" value="1"/>
</dbReference>
<evidence type="ECO:0000256" key="5">
    <source>
        <dbReference type="ARBA" id="ARBA00022840"/>
    </source>
</evidence>
<evidence type="ECO:0000313" key="9">
    <source>
        <dbReference type="EMBL" id="MEK9500951.1"/>
    </source>
</evidence>
<organism evidence="9 10">
    <name type="scientific">Gaopeijia maritima</name>
    <dbReference type="NCBI Taxonomy" id="3119007"/>
    <lineage>
        <taxon>Bacteria</taxon>
        <taxon>Pseudomonadati</taxon>
        <taxon>Gemmatimonadota</taxon>
        <taxon>Longimicrobiia</taxon>
        <taxon>Gaopeijiales</taxon>
        <taxon>Gaopeijiaceae</taxon>
        <taxon>Gaopeijia</taxon>
    </lineage>
</organism>
<dbReference type="Gene3D" id="3.40.50.620">
    <property type="entry name" value="HUPs"/>
    <property type="match status" value="1"/>
</dbReference>
<comment type="similarity">
    <text evidence="2">Belongs to the asparagine synthetase family.</text>
</comment>
<dbReference type="RefSeq" id="WP_405276867.1">
    <property type="nucleotide sequence ID" value="NZ_JBBHLI010000004.1"/>
</dbReference>
<protein>
    <recommendedName>
        <fullName evidence="3">asparagine synthase (glutamine-hydrolyzing)</fullName>
        <ecNumber evidence="3">6.3.5.4</ecNumber>
    </recommendedName>
</protein>
<dbReference type="NCBIfam" id="TIGR01536">
    <property type="entry name" value="asn_synth_AEB"/>
    <property type="match status" value="1"/>
</dbReference>
<dbReference type="InterPro" id="IPR017932">
    <property type="entry name" value="GATase_2_dom"/>
</dbReference>
<dbReference type="InterPro" id="IPR051786">
    <property type="entry name" value="ASN_synthetase/amidase"/>
</dbReference>
<dbReference type="Pfam" id="PF13537">
    <property type="entry name" value="GATase_7"/>
    <property type="match status" value="1"/>
</dbReference>
<keyword evidence="5" id="KW-0067">ATP-binding</keyword>
<evidence type="ECO:0000313" key="10">
    <source>
        <dbReference type="Proteomes" id="UP001484239"/>
    </source>
</evidence>
<dbReference type="PIRSF" id="PIRSF001589">
    <property type="entry name" value="Asn_synthetase_glu-h"/>
    <property type="match status" value="1"/>
</dbReference>
<dbReference type="InterPro" id="IPR006426">
    <property type="entry name" value="Asn_synth_AEB"/>
</dbReference>
<dbReference type="CDD" id="cd01991">
    <property type="entry name" value="Asn_synthase_B_C"/>
    <property type="match status" value="1"/>
</dbReference>
<dbReference type="PANTHER" id="PTHR43284:SF1">
    <property type="entry name" value="ASPARAGINE SYNTHETASE"/>
    <property type="match status" value="1"/>
</dbReference>
<dbReference type="SUPFAM" id="SSF56235">
    <property type="entry name" value="N-terminal nucleophile aminohydrolases (Ntn hydrolases)"/>
    <property type="match status" value="1"/>
</dbReference>
<gene>
    <name evidence="9" type="primary">asnB</name>
    <name evidence="9" type="ORF">WI372_08185</name>
</gene>
<dbReference type="Pfam" id="PF00733">
    <property type="entry name" value="Asn_synthase"/>
    <property type="match status" value="1"/>
</dbReference>
<dbReference type="InterPro" id="IPR001962">
    <property type="entry name" value="Asn_synthase"/>
</dbReference>
<proteinExistence type="inferred from homology"/>
<dbReference type="SUPFAM" id="SSF52402">
    <property type="entry name" value="Adenine nucleotide alpha hydrolases-like"/>
    <property type="match status" value="1"/>
</dbReference>
<dbReference type="Proteomes" id="UP001484239">
    <property type="component" value="Unassembled WGS sequence"/>
</dbReference>
<comment type="catalytic activity">
    <reaction evidence="7">
        <text>L-aspartate + L-glutamine + ATP + H2O = L-asparagine + L-glutamate + AMP + diphosphate + H(+)</text>
        <dbReference type="Rhea" id="RHEA:12228"/>
        <dbReference type="ChEBI" id="CHEBI:15377"/>
        <dbReference type="ChEBI" id="CHEBI:15378"/>
        <dbReference type="ChEBI" id="CHEBI:29985"/>
        <dbReference type="ChEBI" id="CHEBI:29991"/>
        <dbReference type="ChEBI" id="CHEBI:30616"/>
        <dbReference type="ChEBI" id="CHEBI:33019"/>
        <dbReference type="ChEBI" id="CHEBI:58048"/>
        <dbReference type="ChEBI" id="CHEBI:58359"/>
        <dbReference type="ChEBI" id="CHEBI:456215"/>
        <dbReference type="EC" id="6.3.5.4"/>
    </reaction>
</comment>
<dbReference type="InterPro" id="IPR033738">
    <property type="entry name" value="AsnB_N"/>
</dbReference>
<comment type="caution">
    <text evidence="9">The sequence shown here is derived from an EMBL/GenBank/DDBJ whole genome shotgun (WGS) entry which is preliminary data.</text>
</comment>
<dbReference type="Gene3D" id="3.60.20.10">
    <property type="entry name" value="Glutamine Phosphoribosylpyrophosphate, subunit 1, domain 1"/>
    <property type="match status" value="1"/>
</dbReference>
<evidence type="ECO:0000256" key="2">
    <source>
        <dbReference type="ARBA" id="ARBA00005752"/>
    </source>
</evidence>
<keyword evidence="4" id="KW-0547">Nucleotide-binding</keyword>
<keyword evidence="9" id="KW-0436">Ligase</keyword>
<keyword evidence="10" id="KW-1185">Reference proteome</keyword>
<evidence type="ECO:0000256" key="7">
    <source>
        <dbReference type="ARBA" id="ARBA00048741"/>
    </source>
</evidence>
<evidence type="ECO:0000256" key="4">
    <source>
        <dbReference type="ARBA" id="ARBA00022741"/>
    </source>
</evidence>
<evidence type="ECO:0000259" key="8">
    <source>
        <dbReference type="PROSITE" id="PS51278"/>
    </source>
</evidence>
<sequence>MCGFAGFIDPDLTGASPAADLLRGMASTIQHRGPDDEGFLSEADVGLHLCFRRLAIQDLSAAGHQPMESASRRFAIVFNGEVYNFRELRAELETLGFAFRGGSDTEVLLAAFEAWGPEAAVPRFRGMFAFALYDREARQLWLARDRMGIKPLHVARRGRALVFGSELRTLLAHPRIEARGDREAAWHYLRTLYVPAPLSMIEGVEKLPQGVLTRFSVSPDGVGERVDHRYWDLEQVASAPVVPRSPDEAVEGLHAVLSEAVRMRLVADVPIGALLSGGIDSSLIVALMAEQMDQPVRTFTIRFDDPRFDEGPIAAEVAERLGARHTAVEMPTARVRDLIPDLGDILDEPLANPSILPTLLVCQVARNDVIVALSGDGGDELFGGYNRYVQAPGIIGRATAVPAPLRGVAARLMRAGVGSGAVEAIGRRLQSDNFGEQSSFAARLQRAAGIIGAPDARRAYLEAMAVGHPVPPLHGVRGPSPRVDTGAFDRHDGSLYARMALLDQHDYLPDDLLAKVDRASMWTSLEARVPILDHEVVRWSWTLADDLKIRDGRTKWPLRRLVERYLPRELMERPKMGFTVPVERWLREDLSEWMGDRLSPDALAKRGIYDLPAIADLRRRFDAGRGELGLPLWTLAVLEDWSARRGVTF</sequence>